<dbReference type="RefSeq" id="WP_058385693.1">
    <property type="nucleotide sequence ID" value="NZ_CP013661.2"/>
</dbReference>
<name>A0ABN4JVW0_9BACL</name>
<sequence>MTFGYSSFCELKNRMISIVTDVFRGHSFNRFVFSTIIHFEAKTKDYFRKMKVKTKAALEDESVTQLYSRRKIDVESVFAPIKRNWLFKRFHL</sequence>
<dbReference type="EMBL" id="CP013661">
    <property type="protein sequence ID" value="ALS79036.1"/>
    <property type="molecule type" value="Genomic_DNA"/>
</dbReference>
<proteinExistence type="predicted"/>
<evidence type="ECO:0000313" key="2">
    <source>
        <dbReference type="Proteomes" id="UP000065533"/>
    </source>
</evidence>
<organism evidence="1 2">
    <name type="scientific">Planococcus kocurii</name>
    <dbReference type="NCBI Taxonomy" id="1374"/>
    <lineage>
        <taxon>Bacteria</taxon>
        <taxon>Bacillati</taxon>
        <taxon>Bacillota</taxon>
        <taxon>Bacilli</taxon>
        <taxon>Bacillales</taxon>
        <taxon>Caryophanaceae</taxon>
        <taxon>Planococcus</taxon>
    </lineage>
</organism>
<evidence type="ECO:0008006" key="3">
    <source>
        <dbReference type="Google" id="ProtNLM"/>
    </source>
</evidence>
<gene>
    <name evidence="1" type="ORF">AUO94_10350</name>
</gene>
<protein>
    <recommendedName>
        <fullName evidence="3">Transposase DDE domain-containing protein</fullName>
    </recommendedName>
</protein>
<accession>A0ABN4JVW0</accession>
<evidence type="ECO:0000313" key="1">
    <source>
        <dbReference type="EMBL" id="ALS79036.1"/>
    </source>
</evidence>
<reference evidence="1" key="1">
    <citation type="submission" date="2016-01" db="EMBL/GenBank/DDBJ databases">
        <title>Complete genome of Planococcus kocurri type strain.</title>
        <authorList>
            <person name="See-Too W.S."/>
        </authorList>
    </citation>
    <scope>NUCLEOTIDE SEQUENCE [LARGE SCALE GENOMIC DNA]</scope>
    <source>
        <strain evidence="1">ATCC 43650</strain>
    </source>
</reference>
<dbReference type="Proteomes" id="UP000065533">
    <property type="component" value="Chromosome"/>
</dbReference>
<keyword evidence="2" id="KW-1185">Reference proteome</keyword>